<comment type="caution">
    <text evidence="2">The sequence shown here is derived from an EMBL/GenBank/DDBJ whole genome shotgun (WGS) entry which is preliminary data.</text>
</comment>
<reference evidence="2 3" key="1">
    <citation type="submission" date="2015-07" db="EMBL/GenBank/DDBJ databases">
        <title>The genome of Pseudoloma neurophilia, a relevant intracellular parasite of the zebrafish.</title>
        <authorList>
            <person name="Ndikumana S."/>
            <person name="Pelin A."/>
            <person name="Sanders J."/>
            <person name="Corradi N."/>
        </authorList>
    </citation>
    <scope>NUCLEOTIDE SEQUENCE [LARGE SCALE GENOMIC DNA]</scope>
    <source>
        <strain evidence="2 3">MK1</strain>
    </source>
</reference>
<dbReference type="Proteomes" id="UP000051530">
    <property type="component" value="Unassembled WGS sequence"/>
</dbReference>
<keyword evidence="1" id="KW-0812">Transmembrane</keyword>
<feature type="non-terminal residue" evidence="2">
    <location>
        <position position="54"/>
    </location>
</feature>
<dbReference type="VEuPathDB" id="MicrosporidiaDB:M153_29400001699"/>
<feature type="transmembrane region" description="Helical" evidence="1">
    <location>
        <begin position="23"/>
        <end position="51"/>
    </location>
</feature>
<keyword evidence="3" id="KW-1185">Reference proteome</keyword>
<name>A0A0R0LTG4_9MICR</name>
<proteinExistence type="predicted"/>
<organism evidence="2 3">
    <name type="scientific">Pseudoloma neurophilia</name>
    <dbReference type="NCBI Taxonomy" id="146866"/>
    <lineage>
        <taxon>Eukaryota</taxon>
        <taxon>Fungi</taxon>
        <taxon>Fungi incertae sedis</taxon>
        <taxon>Microsporidia</taxon>
        <taxon>Pseudoloma</taxon>
    </lineage>
</organism>
<accession>A0A0R0LTG4</accession>
<dbReference type="EMBL" id="LGUB01000698">
    <property type="protein sequence ID" value="KRH92761.1"/>
    <property type="molecule type" value="Genomic_DNA"/>
</dbReference>
<protein>
    <submittedName>
        <fullName evidence="2">Uncharacterized protein</fullName>
    </submittedName>
</protein>
<evidence type="ECO:0000313" key="2">
    <source>
        <dbReference type="EMBL" id="KRH92761.1"/>
    </source>
</evidence>
<keyword evidence="1" id="KW-1133">Transmembrane helix</keyword>
<sequence>MNSSCESSFIQIKKLTLYFFTKLFLPFLFLSIVDVLFFFSPFFSFLSFSLFSLG</sequence>
<keyword evidence="1" id="KW-0472">Membrane</keyword>
<dbReference type="AlphaFoldDB" id="A0A0R0LTG4"/>
<evidence type="ECO:0000313" key="3">
    <source>
        <dbReference type="Proteomes" id="UP000051530"/>
    </source>
</evidence>
<evidence type="ECO:0000256" key="1">
    <source>
        <dbReference type="SAM" id="Phobius"/>
    </source>
</evidence>
<gene>
    <name evidence="2" type="ORF">M153_29400001699</name>
</gene>